<evidence type="ECO:0000313" key="6">
    <source>
        <dbReference type="EMBL" id="THT95386.1"/>
    </source>
</evidence>
<evidence type="ECO:0000259" key="5">
    <source>
        <dbReference type="PROSITE" id="PS51123"/>
    </source>
</evidence>
<dbReference type="PROSITE" id="PS51123">
    <property type="entry name" value="OMPA_2"/>
    <property type="match status" value="1"/>
</dbReference>
<evidence type="ECO:0000256" key="1">
    <source>
        <dbReference type="ARBA" id="ARBA00004442"/>
    </source>
</evidence>
<dbReference type="EMBL" id="STFG01000048">
    <property type="protein sequence ID" value="THT95386.1"/>
    <property type="molecule type" value="Genomic_DNA"/>
</dbReference>
<dbReference type="InterPro" id="IPR006665">
    <property type="entry name" value="OmpA-like"/>
</dbReference>
<protein>
    <submittedName>
        <fullName evidence="6">OmpA family protein</fullName>
    </submittedName>
</protein>
<dbReference type="AlphaFoldDB" id="A0A4S8EMA7"/>
<name>A0A4S8EMA7_9BURK</name>
<dbReference type="CDD" id="cd07185">
    <property type="entry name" value="OmpA_C-like"/>
    <property type="match status" value="1"/>
</dbReference>
<dbReference type="GO" id="GO:0009279">
    <property type="term" value="C:cell outer membrane"/>
    <property type="evidence" value="ECO:0007669"/>
    <property type="project" value="UniProtKB-SubCell"/>
</dbReference>
<sequence>MALENEGFSFTDDGMQLDLSGRILFDLNSSDVDLSTTHRIKKITTMFLEIGIDRIRLDGHTDDTGDARYNEALSKRRADAVAQLMVEDGYPANAIQTRGLGSQKPVAKNNSSEGRASNRRVTVIVGAMK</sequence>
<keyword evidence="2 3" id="KW-0472">Membrane</keyword>
<dbReference type="SUPFAM" id="SSF103088">
    <property type="entry name" value="OmpA-like"/>
    <property type="match status" value="1"/>
</dbReference>
<dbReference type="PRINTS" id="PR01023">
    <property type="entry name" value="NAFLGMOTY"/>
</dbReference>
<organism evidence="6 7">
    <name type="scientific">Lampropedia puyangensis</name>
    <dbReference type="NCBI Taxonomy" id="1330072"/>
    <lineage>
        <taxon>Bacteria</taxon>
        <taxon>Pseudomonadati</taxon>
        <taxon>Pseudomonadota</taxon>
        <taxon>Betaproteobacteria</taxon>
        <taxon>Burkholderiales</taxon>
        <taxon>Comamonadaceae</taxon>
        <taxon>Lampropedia</taxon>
    </lineage>
</organism>
<dbReference type="Pfam" id="PF00691">
    <property type="entry name" value="OmpA"/>
    <property type="match status" value="1"/>
</dbReference>
<feature type="region of interest" description="Disordered" evidence="4">
    <location>
        <begin position="96"/>
        <end position="117"/>
    </location>
</feature>
<dbReference type="Proteomes" id="UP000308917">
    <property type="component" value="Unassembled WGS sequence"/>
</dbReference>
<evidence type="ECO:0000313" key="7">
    <source>
        <dbReference type="Proteomes" id="UP000308917"/>
    </source>
</evidence>
<dbReference type="PRINTS" id="PR01021">
    <property type="entry name" value="OMPADOMAIN"/>
</dbReference>
<proteinExistence type="predicted"/>
<feature type="domain" description="OmpA-like" evidence="5">
    <location>
        <begin position="12"/>
        <end position="129"/>
    </location>
</feature>
<evidence type="ECO:0000256" key="4">
    <source>
        <dbReference type="SAM" id="MobiDB-lite"/>
    </source>
</evidence>
<evidence type="ECO:0000256" key="3">
    <source>
        <dbReference type="PROSITE-ProRule" id="PRU00473"/>
    </source>
</evidence>
<dbReference type="InterPro" id="IPR036737">
    <property type="entry name" value="OmpA-like_sf"/>
</dbReference>
<accession>A0A4S8EMA7</accession>
<evidence type="ECO:0000256" key="2">
    <source>
        <dbReference type="ARBA" id="ARBA00023136"/>
    </source>
</evidence>
<gene>
    <name evidence="6" type="ORF">E9531_17235</name>
</gene>
<dbReference type="InterPro" id="IPR006664">
    <property type="entry name" value="OMP_bac"/>
</dbReference>
<dbReference type="Gene3D" id="3.30.1330.60">
    <property type="entry name" value="OmpA-like domain"/>
    <property type="match status" value="1"/>
</dbReference>
<comment type="caution">
    <text evidence="6">The sequence shown here is derived from an EMBL/GenBank/DDBJ whole genome shotgun (WGS) entry which is preliminary data.</text>
</comment>
<comment type="subcellular location">
    <subcellularLocation>
        <location evidence="1">Cell outer membrane</location>
    </subcellularLocation>
</comment>
<reference evidence="6 7" key="1">
    <citation type="journal article" date="2015" name="Antonie Van Leeuwenhoek">
        <title>Lampropedia puyangensis sp. nov., isolated from symptomatic bark of Populus ? euramericana canker and emended description of Lampropedia hyalina (Ehrenberg 1832) Lee et al. 2004.</title>
        <authorList>
            <person name="Li Y."/>
            <person name="Wang T."/>
            <person name="Piao C.G."/>
            <person name="Wang L.F."/>
            <person name="Tian G.Z."/>
            <person name="Zhu T.H."/>
            <person name="Guo M.W."/>
        </authorList>
    </citation>
    <scope>NUCLEOTIDE SEQUENCE [LARGE SCALE GENOMIC DNA]</scope>
    <source>
        <strain evidence="6 7">2-bin</strain>
    </source>
</reference>
<dbReference type="InterPro" id="IPR050330">
    <property type="entry name" value="Bact_OuterMem_StrucFunc"/>
</dbReference>
<dbReference type="OrthoDB" id="345640at2"/>
<dbReference type="PANTHER" id="PTHR30329">
    <property type="entry name" value="STATOR ELEMENT OF FLAGELLAR MOTOR COMPLEX"/>
    <property type="match status" value="1"/>
</dbReference>
<dbReference type="PANTHER" id="PTHR30329:SF17">
    <property type="entry name" value="LIPOPROTEIN YFIB-RELATED"/>
    <property type="match status" value="1"/>
</dbReference>
<keyword evidence="7" id="KW-1185">Reference proteome</keyword>